<dbReference type="Pfam" id="PF00392">
    <property type="entry name" value="GntR"/>
    <property type="match status" value="1"/>
</dbReference>
<dbReference type="InterPro" id="IPR036390">
    <property type="entry name" value="WH_DNA-bd_sf"/>
</dbReference>
<evidence type="ECO:0000256" key="2">
    <source>
        <dbReference type="ARBA" id="ARBA00023125"/>
    </source>
</evidence>
<protein>
    <submittedName>
        <fullName evidence="5">DNA-binding transcriptional regulator, GntR family</fullName>
    </submittedName>
</protein>
<dbReference type="OrthoDB" id="8631299at2"/>
<dbReference type="PANTHER" id="PTHR43537">
    <property type="entry name" value="TRANSCRIPTIONAL REGULATOR, GNTR FAMILY"/>
    <property type="match status" value="1"/>
</dbReference>
<evidence type="ECO:0000259" key="4">
    <source>
        <dbReference type="PROSITE" id="PS50949"/>
    </source>
</evidence>
<dbReference type="PRINTS" id="PR00035">
    <property type="entry name" value="HTHGNTR"/>
</dbReference>
<sequence>MNAPKPSLVDRAYHELQDRILYCKWGEGFHALERDVVEELGLSRTTVRQALDRLQGDGLIKLVPRHGFHVLPVSRIDLQETYQVFTRLESLAVDLASARSVPDDELAALDSLNEAMDSAYGRADYGAWIRVDEGFHNQLVAVSGNQALVDIHRRFWAQLQRARLKMLSLTSIPAESTGQHERIVTAIRARDRAAAREALEGHFAHIVDYLARMPAPCFDMLESFSREHHDECRG</sequence>
<dbReference type="InterPro" id="IPR036388">
    <property type="entry name" value="WH-like_DNA-bd_sf"/>
</dbReference>
<reference evidence="5 6" key="1">
    <citation type="submission" date="2016-10" db="EMBL/GenBank/DDBJ databases">
        <authorList>
            <person name="de Groot N.N."/>
        </authorList>
    </citation>
    <scope>NUCLEOTIDE SEQUENCE [LARGE SCALE GENOMIC DNA]</scope>
    <source>
        <strain evidence="5 6">DSM 5885</strain>
    </source>
</reference>
<name>A0A1G8KKY4_9RHOO</name>
<dbReference type="PANTHER" id="PTHR43537:SF5">
    <property type="entry name" value="UXU OPERON TRANSCRIPTIONAL REGULATOR"/>
    <property type="match status" value="1"/>
</dbReference>
<dbReference type="PROSITE" id="PS50949">
    <property type="entry name" value="HTH_GNTR"/>
    <property type="match status" value="1"/>
</dbReference>
<organism evidence="5 6">
    <name type="scientific">Propionivibrio dicarboxylicus</name>
    <dbReference type="NCBI Taxonomy" id="83767"/>
    <lineage>
        <taxon>Bacteria</taxon>
        <taxon>Pseudomonadati</taxon>
        <taxon>Pseudomonadota</taxon>
        <taxon>Betaproteobacteria</taxon>
        <taxon>Rhodocyclales</taxon>
        <taxon>Rhodocyclaceae</taxon>
        <taxon>Propionivibrio</taxon>
    </lineage>
</organism>
<evidence type="ECO:0000313" key="5">
    <source>
        <dbReference type="EMBL" id="SDI44074.1"/>
    </source>
</evidence>
<dbReference type="InterPro" id="IPR008920">
    <property type="entry name" value="TF_FadR/GntR_C"/>
</dbReference>
<dbReference type="GO" id="GO:0003677">
    <property type="term" value="F:DNA binding"/>
    <property type="evidence" value="ECO:0007669"/>
    <property type="project" value="UniProtKB-KW"/>
</dbReference>
<evidence type="ECO:0000313" key="6">
    <source>
        <dbReference type="Proteomes" id="UP000198607"/>
    </source>
</evidence>
<dbReference type="GO" id="GO:0003700">
    <property type="term" value="F:DNA-binding transcription factor activity"/>
    <property type="evidence" value="ECO:0007669"/>
    <property type="project" value="InterPro"/>
</dbReference>
<dbReference type="RefSeq" id="WP_091939401.1">
    <property type="nucleotide sequence ID" value="NZ_FNCY01000019.1"/>
</dbReference>
<keyword evidence="6" id="KW-1185">Reference proteome</keyword>
<feature type="domain" description="HTH gntR-type" evidence="4">
    <location>
        <begin position="6"/>
        <end position="73"/>
    </location>
</feature>
<evidence type="ECO:0000256" key="1">
    <source>
        <dbReference type="ARBA" id="ARBA00023015"/>
    </source>
</evidence>
<dbReference type="SUPFAM" id="SSF48008">
    <property type="entry name" value="GntR ligand-binding domain-like"/>
    <property type="match status" value="1"/>
</dbReference>
<proteinExistence type="predicted"/>
<dbReference type="Gene3D" id="1.20.120.530">
    <property type="entry name" value="GntR ligand-binding domain-like"/>
    <property type="match status" value="1"/>
</dbReference>
<evidence type="ECO:0000256" key="3">
    <source>
        <dbReference type="ARBA" id="ARBA00023163"/>
    </source>
</evidence>
<dbReference type="Gene3D" id="1.10.10.10">
    <property type="entry name" value="Winged helix-like DNA-binding domain superfamily/Winged helix DNA-binding domain"/>
    <property type="match status" value="1"/>
</dbReference>
<gene>
    <name evidence="5" type="ORF">SAMN05660652_03428</name>
</gene>
<dbReference type="STRING" id="83767.SAMN05660652_03428"/>
<dbReference type="Proteomes" id="UP000198607">
    <property type="component" value="Unassembled WGS sequence"/>
</dbReference>
<dbReference type="AlphaFoldDB" id="A0A1G8KKY4"/>
<dbReference type="InterPro" id="IPR011711">
    <property type="entry name" value="GntR_C"/>
</dbReference>
<keyword evidence="2 5" id="KW-0238">DNA-binding</keyword>
<dbReference type="SMART" id="SM00895">
    <property type="entry name" value="FCD"/>
    <property type="match status" value="1"/>
</dbReference>
<accession>A0A1G8KKY4</accession>
<keyword evidence="1" id="KW-0805">Transcription regulation</keyword>
<dbReference type="EMBL" id="FNCY01000019">
    <property type="protein sequence ID" value="SDI44074.1"/>
    <property type="molecule type" value="Genomic_DNA"/>
</dbReference>
<dbReference type="Pfam" id="PF07729">
    <property type="entry name" value="FCD"/>
    <property type="match status" value="1"/>
</dbReference>
<dbReference type="SUPFAM" id="SSF46785">
    <property type="entry name" value="Winged helix' DNA-binding domain"/>
    <property type="match status" value="1"/>
</dbReference>
<dbReference type="InterPro" id="IPR000524">
    <property type="entry name" value="Tscrpt_reg_HTH_GntR"/>
</dbReference>
<keyword evidence="3" id="KW-0804">Transcription</keyword>
<dbReference type="SMART" id="SM00345">
    <property type="entry name" value="HTH_GNTR"/>
    <property type="match status" value="1"/>
</dbReference>